<reference evidence="2 3" key="1">
    <citation type="submission" date="2020-03" db="EMBL/GenBank/DDBJ databases">
        <title>Genomic Encyclopedia of Type Strains, Phase III (KMG-III): the genomes of soil and plant-associated and newly described type strains.</title>
        <authorList>
            <person name="Whitman W."/>
        </authorList>
    </citation>
    <scope>NUCLEOTIDE SEQUENCE [LARGE SCALE GENOMIC DNA]</scope>
    <source>
        <strain evidence="2 3">CECT 8804</strain>
    </source>
</reference>
<dbReference type="EMBL" id="JAAOZC010000001">
    <property type="protein sequence ID" value="NIJ06634.1"/>
    <property type="molecule type" value="Genomic_DNA"/>
</dbReference>
<name>A0ABX0TR70_9SPHN</name>
<organism evidence="2 3">
    <name type="scientific">Sphingomonas vulcanisoli</name>
    <dbReference type="NCBI Taxonomy" id="1658060"/>
    <lineage>
        <taxon>Bacteria</taxon>
        <taxon>Pseudomonadati</taxon>
        <taxon>Pseudomonadota</taxon>
        <taxon>Alphaproteobacteria</taxon>
        <taxon>Sphingomonadales</taxon>
        <taxon>Sphingomonadaceae</taxon>
        <taxon>Sphingomonas</taxon>
    </lineage>
</organism>
<dbReference type="Proteomes" id="UP000727456">
    <property type="component" value="Unassembled WGS sequence"/>
</dbReference>
<evidence type="ECO:0008006" key="4">
    <source>
        <dbReference type="Google" id="ProtNLM"/>
    </source>
</evidence>
<evidence type="ECO:0000256" key="1">
    <source>
        <dbReference type="SAM" id="MobiDB-lite"/>
    </source>
</evidence>
<protein>
    <recommendedName>
        <fullName evidence="4">TonB-dependent receptor</fullName>
    </recommendedName>
</protein>
<accession>A0ABX0TR70</accession>
<proteinExistence type="predicted"/>
<evidence type="ECO:0000313" key="3">
    <source>
        <dbReference type="Proteomes" id="UP000727456"/>
    </source>
</evidence>
<dbReference type="RefSeq" id="WP_167071197.1">
    <property type="nucleotide sequence ID" value="NZ_JAAOZC010000001.1"/>
</dbReference>
<dbReference type="SUPFAM" id="SSF56935">
    <property type="entry name" value="Porins"/>
    <property type="match status" value="1"/>
</dbReference>
<keyword evidence="3" id="KW-1185">Reference proteome</keyword>
<sequence>MSAGVPTAAIGAAPPARGNPLEPEPSVPNSLQDDIIVTARPHTDVHTEIPPEVSLNNVVIQSLGAVDLTEVFKELAPELGTSPAAPDEQSRAPIVLVNGQRIAGFSSIKDFPPESVARIDIFPDTVALQYGYGPGQRVVNVVLRDNYRALTLVGRYTAAPENWHNIYRTKIDLIRIGETSHWNAGLDFSHQDALYAGTTVAAPGAVPSGTQIPNHTLASQTDHLTAAGTVNRMIGATNAELNASLDLDSVQSRPGLSQIDADLLTSQGLSDLISGPYHRLDQTVHAGTSLTLNGKAARWRWSAIGRLDETTRETRTTSAFGDGGLDTILLPSPGLLGDRCATLAAAGCVSTTTRRASGDFYLNGDLGSLPGGAITAAVRTGFAFSDIRSVSPQQAAVLRRDEGSAQGNLDFPLTSRDSPIGKLTVGVDGAAHPVSAFGTLTDVGGTFDWQPIRAIDFLASYSHGTQAPTLLQLGQAALTTPDLREYDFVTSGTAIVQRTEGGTTNLIAGNADVMKARLQAKPLPAANLTLSAEYTLQRAHDPVVSVTAVTAETMAALPSRFTRRNGNLTALDVTPINAARRSSQQIRWGINYATGFGSYWPNKDGSPSTRRDQFQIALYDTWGLQDKIRLVDGQPTLNLLDGDFISDTGGTPTHRVELQTSIATHAMSLDVSGVWQTPTSEHDALNPANDLTFSNGITLNLRWQINLADQRWLTHLFPRIKGNLNLSADNVLGARLRVHDRLGNVPSAYSEAYLNPTGRTFRITLRKRFRS</sequence>
<evidence type="ECO:0000313" key="2">
    <source>
        <dbReference type="EMBL" id="NIJ06634.1"/>
    </source>
</evidence>
<feature type="region of interest" description="Disordered" evidence="1">
    <location>
        <begin position="1"/>
        <end position="29"/>
    </location>
</feature>
<comment type="caution">
    <text evidence="2">The sequence shown here is derived from an EMBL/GenBank/DDBJ whole genome shotgun (WGS) entry which is preliminary data.</text>
</comment>
<gene>
    <name evidence="2" type="ORF">FHS31_000216</name>
</gene>